<name>A0ABQ4QPM8_9HYPH</name>
<evidence type="ECO:0000313" key="1">
    <source>
        <dbReference type="EMBL" id="GJD47243.1"/>
    </source>
</evidence>
<protein>
    <submittedName>
        <fullName evidence="1">Uncharacterized protein</fullName>
    </submittedName>
</protein>
<dbReference type="RefSeq" id="WP_238273367.1">
    <property type="nucleotide sequence ID" value="NZ_BPQG01000134.1"/>
</dbReference>
<reference evidence="1 2" key="1">
    <citation type="journal article" date="2021" name="Front. Microbiol.">
        <title>Comprehensive Comparative Genomics and Phenotyping of Methylobacterium Species.</title>
        <authorList>
            <person name="Alessa O."/>
            <person name="Ogura Y."/>
            <person name="Fujitani Y."/>
            <person name="Takami H."/>
            <person name="Hayashi T."/>
            <person name="Sahin N."/>
            <person name="Tani A."/>
        </authorList>
    </citation>
    <scope>NUCLEOTIDE SEQUENCE [LARGE SCALE GENOMIC DNA]</scope>
    <source>
        <strain evidence="1 2">DSM 23679</strain>
    </source>
</reference>
<keyword evidence="2" id="KW-1185">Reference proteome</keyword>
<accession>A0ABQ4QPM8</accession>
<sequence>MTITRENIEANTAHWRRVLGKDRAPAAGERKLTQAERFAAWSASVHAAERQASASEGRTVVATARASVFTAYQVGDQRYAADGTLWRRTA</sequence>
<dbReference type="Proteomes" id="UP001055117">
    <property type="component" value="Unassembled WGS sequence"/>
</dbReference>
<organism evidence="1 2">
    <name type="scientific">Methylobacterium cerastii</name>
    <dbReference type="NCBI Taxonomy" id="932741"/>
    <lineage>
        <taxon>Bacteria</taxon>
        <taxon>Pseudomonadati</taxon>
        <taxon>Pseudomonadota</taxon>
        <taxon>Alphaproteobacteria</taxon>
        <taxon>Hyphomicrobiales</taxon>
        <taxon>Methylobacteriaceae</taxon>
        <taxon>Methylobacterium</taxon>
    </lineage>
</organism>
<proteinExistence type="predicted"/>
<gene>
    <name evidence="1" type="ORF">AFCDBAGC_5136</name>
</gene>
<dbReference type="EMBL" id="BPQG01000134">
    <property type="protein sequence ID" value="GJD47243.1"/>
    <property type="molecule type" value="Genomic_DNA"/>
</dbReference>
<comment type="caution">
    <text evidence="1">The sequence shown here is derived from an EMBL/GenBank/DDBJ whole genome shotgun (WGS) entry which is preliminary data.</text>
</comment>
<evidence type="ECO:0000313" key="2">
    <source>
        <dbReference type="Proteomes" id="UP001055117"/>
    </source>
</evidence>